<dbReference type="PROSITE" id="PS51294">
    <property type="entry name" value="HTH_MYB"/>
    <property type="match status" value="1"/>
</dbReference>
<evidence type="ECO:0000256" key="3">
    <source>
        <dbReference type="ARBA" id="ARBA00023163"/>
    </source>
</evidence>
<dbReference type="InterPro" id="IPR001005">
    <property type="entry name" value="SANT/Myb"/>
</dbReference>
<name>B9H8R8_POPTR</name>
<dbReference type="AlphaFoldDB" id="B9H8R8"/>
<dbReference type="GO" id="GO:0003700">
    <property type="term" value="F:DNA-binding transcription factor activity"/>
    <property type="evidence" value="ECO:0000318"/>
    <property type="project" value="GO_Central"/>
</dbReference>
<dbReference type="Gramene" id="Potri.006G034900.3.v4.1">
    <property type="protein sequence ID" value="Potri.006G034900.3.v4.1"/>
    <property type="gene ID" value="Potri.006G034900.v4.1"/>
</dbReference>
<dbReference type="PANTHER" id="PTHR31442:SF29">
    <property type="entry name" value="HOMEODOMAIN-LIKE SUPERFAMILY PROTEIN"/>
    <property type="match status" value="1"/>
</dbReference>
<keyword evidence="2" id="KW-0805">Transcription regulation</keyword>
<dbReference type="eggNOG" id="ENOG502RIEW">
    <property type="taxonomic scope" value="Eukaryota"/>
</dbReference>
<dbReference type="HOGENOM" id="CLU_055357_0_0_1"/>
<protein>
    <recommendedName>
        <fullName evidence="6">HTH myb-type domain-containing protein</fullName>
    </recommendedName>
</protein>
<dbReference type="InterPro" id="IPR009057">
    <property type="entry name" value="Homeodomain-like_sf"/>
</dbReference>
<dbReference type="NCBIfam" id="TIGR01557">
    <property type="entry name" value="myb_SHAQKYF"/>
    <property type="match status" value="1"/>
</dbReference>
<keyword evidence="8" id="KW-1185">Reference proteome</keyword>
<dbReference type="Pfam" id="PF00249">
    <property type="entry name" value="Myb_DNA-binding"/>
    <property type="match status" value="1"/>
</dbReference>
<dbReference type="InterPro" id="IPR017930">
    <property type="entry name" value="Myb_dom"/>
</dbReference>
<organism evidence="7 8">
    <name type="scientific">Populus trichocarpa</name>
    <name type="common">Western balsam poplar</name>
    <name type="synonym">Populus balsamifera subsp. trichocarpa</name>
    <dbReference type="NCBI Taxonomy" id="3694"/>
    <lineage>
        <taxon>Eukaryota</taxon>
        <taxon>Viridiplantae</taxon>
        <taxon>Streptophyta</taxon>
        <taxon>Embryophyta</taxon>
        <taxon>Tracheophyta</taxon>
        <taxon>Spermatophyta</taxon>
        <taxon>Magnoliopsida</taxon>
        <taxon>eudicotyledons</taxon>
        <taxon>Gunneridae</taxon>
        <taxon>Pentapetalae</taxon>
        <taxon>rosids</taxon>
        <taxon>fabids</taxon>
        <taxon>Malpighiales</taxon>
        <taxon>Salicaceae</taxon>
        <taxon>Saliceae</taxon>
        <taxon>Populus</taxon>
    </lineage>
</organism>
<reference evidence="7 8" key="1">
    <citation type="journal article" date="2006" name="Science">
        <title>The genome of black cottonwood, Populus trichocarpa (Torr. &amp; Gray).</title>
        <authorList>
            <person name="Tuskan G.A."/>
            <person name="Difazio S."/>
            <person name="Jansson S."/>
            <person name="Bohlmann J."/>
            <person name="Grigoriev I."/>
            <person name="Hellsten U."/>
            <person name="Putnam N."/>
            <person name="Ralph S."/>
            <person name="Rombauts S."/>
            <person name="Salamov A."/>
            <person name="Schein J."/>
            <person name="Sterck L."/>
            <person name="Aerts A."/>
            <person name="Bhalerao R.R."/>
            <person name="Bhalerao R.P."/>
            <person name="Blaudez D."/>
            <person name="Boerjan W."/>
            <person name="Brun A."/>
            <person name="Brunner A."/>
            <person name="Busov V."/>
            <person name="Campbell M."/>
            <person name="Carlson J."/>
            <person name="Chalot M."/>
            <person name="Chapman J."/>
            <person name="Chen G.L."/>
            <person name="Cooper D."/>
            <person name="Coutinho P.M."/>
            <person name="Couturier J."/>
            <person name="Covert S."/>
            <person name="Cronk Q."/>
            <person name="Cunningham R."/>
            <person name="Davis J."/>
            <person name="Degroeve S."/>
            <person name="Dejardin A."/>
            <person name="Depamphilis C."/>
            <person name="Detter J."/>
            <person name="Dirks B."/>
            <person name="Dubchak I."/>
            <person name="Duplessis S."/>
            <person name="Ehlting J."/>
            <person name="Ellis B."/>
            <person name="Gendler K."/>
            <person name="Goodstein D."/>
            <person name="Gribskov M."/>
            <person name="Grimwood J."/>
            <person name="Groover A."/>
            <person name="Gunter L."/>
            <person name="Hamberger B."/>
            <person name="Heinze B."/>
            <person name="Helariutta Y."/>
            <person name="Henrissat B."/>
            <person name="Holligan D."/>
            <person name="Holt R."/>
            <person name="Huang W."/>
            <person name="Islam-Faridi N."/>
            <person name="Jones S."/>
            <person name="Jones-Rhoades M."/>
            <person name="Jorgensen R."/>
            <person name="Joshi C."/>
            <person name="Kangasjarvi J."/>
            <person name="Karlsson J."/>
            <person name="Kelleher C."/>
            <person name="Kirkpatrick R."/>
            <person name="Kirst M."/>
            <person name="Kohler A."/>
            <person name="Kalluri U."/>
            <person name="Larimer F."/>
            <person name="Leebens-Mack J."/>
            <person name="Leple J.C."/>
            <person name="Locascio P."/>
            <person name="Lou Y."/>
            <person name="Lucas S."/>
            <person name="Martin F."/>
            <person name="Montanini B."/>
            <person name="Napoli C."/>
            <person name="Nelson D.R."/>
            <person name="Nelson C."/>
            <person name="Nieminen K."/>
            <person name="Nilsson O."/>
            <person name="Pereda V."/>
            <person name="Peter G."/>
            <person name="Philippe R."/>
            <person name="Pilate G."/>
            <person name="Poliakov A."/>
            <person name="Razumovskaya J."/>
            <person name="Richardson P."/>
            <person name="Rinaldi C."/>
            <person name="Ritland K."/>
            <person name="Rouze P."/>
            <person name="Ryaboy D."/>
            <person name="Schmutz J."/>
            <person name="Schrader J."/>
            <person name="Segerman B."/>
            <person name="Shin H."/>
            <person name="Siddiqui A."/>
            <person name="Sterky F."/>
            <person name="Terry A."/>
            <person name="Tsai C.J."/>
            <person name="Uberbacher E."/>
            <person name="Unneberg P."/>
            <person name="Vahala J."/>
            <person name="Wall K."/>
            <person name="Wessler S."/>
            <person name="Yang G."/>
            <person name="Yin T."/>
            <person name="Douglas C."/>
            <person name="Marra M."/>
            <person name="Sandberg G."/>
            <person name="Van de Peer Y."/>
            <person name="Rokhsar D."/>
        </authorList>
    </citation>
    <scope>NUCLEOTIDE SEQUENCE [LARGE SCALE GENOMIC DNA]</scope>
    <source>
        <strain evidence="8">cv. Nisqually</strain>
    </source>
</reference>
<keyword evidence="4" id="KW-0539">Nucleus</keyword>
<accession>B9H8R8</accession>
<keyword evidence="3" id="KW-0804">Transcription</keyword>
<evidence type="ECO:0000259" key="6">
    <source>
        <dbReference type="PROSITE" id="PS51294"/>
    </source>
</evidence>
<dbReference type="SUPFAM" id="SSF46689">
    <property type="entry name" value="Homeodomain-like"/>
    <property type="match status" value="1"/>
</dbReference>
<evidence type="ECO:0000256" key="2">
    <source>
        <dbReference type="ARBA" id="ARBA00023015"/>
    </source>
</evidence>
<dbReference type="OMA" id="SDWFARW"/>
<dbReference type="InterPro" id="IPR006447">
    <property type="entry name" value="Myb_dom_plants"/>
</dbReference>
<dbReference type="GO" id="GO:0003677">
    <property type="term" value="F:DNA binding"/>
    <property type="evidence" value="ECO:0007669"/>
    <property type="project" value="InterPro"/>
</dbReference>
<proteinExistence type="predicted"/>
<dbReference type="FunFam" id="1.10.10.60:FF:000007">
    <property type="entry name" value="Two-component response regulator"/>
    <property type="match status" value="1"/>
</dbReference>
<dbReference type="Proteomes" id="UP000006729">
    <property type="component" value="Chromosome 6"/>
</dbReference>
<dbReference type="STRING" id="3694.B9H8R8"/>
<evidence type="ECO:0000256" key="5">
    <source>
        <dbReference type="SAM" id="MobiDB-lite"/>
    </source>
</evidence>
<comment type="subcellular location">
    <subcellularLocation>
        <location evidence="1">Nucleus</location>
    </subcellularLocation>
</comment>
<gene>
    <name evidence="7" type="ORF">POPTR_006G036601v4</name>
</gene>
<evidence type="ECO:0000256" key="4">
    <source>
        <dbReference type="ARBA" id="ARBA00023242"/>
    </source>
</evidence>
<comment type="caution">
    <text evidence="7">The sequence shown here is derived from an EMBL/GenBank/DDBJ whole genome shotgun (WGS) entry which is preliminary data.</text>
</comment>
<feature type="compositionally biased region" description="Pro residues" evidence="5">
    <location>
        <begin position="64"/>
        <end position="74"/>
    </location>
</feature>
<dbReference type="PANTHER" id="PTHR31442">
    <property type="entry name" value="HOMEODOMAIN-LIKE SUPERFAMILY PROTEIN-RELATED"/>
    <property type="match status" value="1"/>
</dbReference>
<evidence type="ECO:0000256" key="1">
    <source>
        <dbReference type="ARBA" id="ARBA00004123"/>
    </source>
</evidence>
<dbReference type="InterPro" id="IPR044841">
    <property type="entry name" value="LUX/BOA-like"/>
</dbReference>
<feature type="compositionally biased region" description="Low complexity" evidence="5">
    <location>
        <begin position="41"/>
        <end position="63"/>
    </location>
</feature>
<feature type="domain" description="HTH myb-type" evidence="6">
    <location>
        <begin position="119"/>
        <end position="170"/>
    </location>
</feature>
<dbReference type="OrthoDB" id="60033at2759"/>
<evidence type="ECO:0000313" key="7">
    <source>
        <dbReference type="EMBL" id="PNT29523.2"/>
    </source>
</evidence>
<sequence>MDCANKTLHKKSQPIHQHSPRQSFHAPPPTSTPSYIVSATETRQTIKGAVTDGTRGESRRYQRFEEVFSWRNSRTYQLKLLFLGPNLQGLLSQGIYNRCLSENLAQVKRPRGQPRKNPTNDTLDNLDSSNQYVQALAIEYPQDSPGLLAIEGISQNILDEAKQKRKVKEQKNFTKKLSDCNSNLRTTAQSRRLKSKARKGSNYDGVACPLLLTHNEDDNVSLDINSTSTVNYQTHENSGLNTAMLAYGSDNVSLDINSTSSIPKDADSARVVLCLAHNEKVAWDHRMGYLAVLLGNGSLEVWDFPLPHAMKSVYSSSNGEGTDPRFVKLKPVFRCSTLKCGVEWSTSHHHDYLLAGCHDGTVALWKFSASGASDTRPLLCFSADTVTIRAITWVPSESDQGSPNLILTARHWCLKFWDMRDSFRPLWDLHPAPKLIYSLDWLPDPRCIILSLDDGTMRLLSLAKAAYDAAVNGQPSVGPKQLGMHVFNCSSFAIWSIQVSRLTGMVAYCSADGTVCRFQLTTKVVEKDPSKHRAPHFACGSLSEDESAIVVGTPLPDGPLPLKRLVNDVGNNPKSKQPLSVSNKAAKIPTSDDQPLALCYGDDPGMYDGSDETLTASKSKKKPKSKSGGKKQEGEDLALTCIEQDDKQKGRGKDGAGNVIESIPPKIVAMHRRWLCSGGAAGIVRCQEIKMSGVDICLARKR</sequence>
<dbReference type="EMBL" id="CM009295">
    <property type="protein sequence ID" value="PNT29523.2"/>
    <property type="molecule type" value="Genomic_DNA"/>
</dbReference>
<evidence type="ECO:0000313" key="8">
    <source>
        <dbReference type="Proteomes" id="UP000006729"/>
    </source>
</evidence>
<feature type="region of interest" description="Disordered" evidence="5">
    <location>
        <begin position="41"/>
        <end position="113"/>
    </location>
</feature>
<dbReference type="GO" id="GO:0005634">
    <property type="term" value="C:nucleus"/>
    <property type="evidence" value="ECO:0000318"/>
    <property type="project" value="GO_Central"/>
</dbReference>
<dbReference type="Gene3D" id="1.10.10.60">
    <property type="entry name" value="Homeodomain-like"/>
    <property type="match status" value="1"/>
</dbReference>